<dbReference type="EMBL" id="NGFO01000007">
    <property type="protein sequence ID" value="OUC79369.1"/>
    <property type="molecule type" value="Genomic_DNA"/>
</dbReference>
<sequence length="171" mass="19124">MMFSRLNNCKSVECDVENRQDAVNNGNDGMDGWPTGRLLSAAARMVEHAWEAVLREYDISSAGLVVLHVVSTGPATQREIAKKARVTDQTASRTIERLERMGYVRRQVDPDDERRKHVSSTPAGTEVYHALLERERTDPALIASIGEAEPELRRLLLELIRAQQDRSSGSP</sequence>
<proteinExistence type="predicted"/>
<protein>
    <submittedName>
        <fullName evidence="2">ArsR family transcriptional regulator</fullName>
    </submittedName>
</protein>
<organism evidence="2 3">
    <name type="scientific">Gordonia lacunae</name>
    <dbReference type="NCBI Taxonomy" id="417102"/>
    <lineage>
        <taxon>Bacteria</taxon>
        <taxon>Bacillati</taxon>
        <taxon>Actinomycetota</taxon>
        <taxon>Actinomycetes</taxon>
        <taxon>Mycobacteriales</taxon>
        <taxon>Gordoniaceae</taxon>
        <taxon>Gordonia</taxon>
    </lineage>
</organism>
<evidence type="ECO:0000313" key="3">
    <source>
        <dbReference type="Proteomes" id="UP000194632"/>
    </source>
</evidence>
<dbReference type="InterPro" id="IPR039422">
    <property type="entry name" value="MarR/SlyA-like"/>
</dbReference>
<dbReference type="GO" id="GO:0003700">
    <property type="term" value="F:DNA-binding transcription factor activity"/>
    <property type="evidence" value="ECO:0007669"/>
    <property type="project" value="InterPro"/>
</dbReference>
<accession>A0A243QCF2</accession>
<dbReference type="OrthoDB" id="69852at2"/>
<reference evidence="2 3" key="1">
    <citation type="submission" date="2017-05" db="EMBL/GenBank/DDBJ databases">
        <title>Biotechnological potential of actinobacteria isolated from South African environments.</title>
        <authorList>
            <person name="Le Roes-Hill M."/>
            <person name="Prins A."/>
            <person name="Durrell K.A."/>
        </authorList>
    </citation>
    <scope>NUCLEOTIDE SEQUENCE [LARGE SCALE GENOMIC DNA]</scope>
    <source>
        <strain evidence="2">BS2</strain>
    </source>
</reference>
<dbReference type="GO" id="GO:0006950">
    <property type="term" value="P:response to stress"/>
    <property type="evidence" value="ECO:0007669"/>
    <property type="project" value="TreeGrafter"/>
</dbReference>
<dbReference type="SMART" id="SM00347">
    <property type="entry name" value="HTH_MARR"/>
    <property type="match status" value="1"/>
</dbReference>
<dbReference type="PANTHER" id="PTHR33164">
    <property type="entry name" value="TRANSCRIPTIONAL REGULATOR, MARR FAMILY"/>
    <property type="match status" value="1"/>
</dbReference>
<evidence type="ECO:0000313" key="2">
    <source>
        <dbReference type="EMBL" id="OUC79369.1"/>
    </source>
</evidence>
<dbReference type="PRINTS" id="PR00598">
    <property type="entry name" value="HTHMARR"/>
</dbReference>
<dbReference type="SUPFAM" id="SSF46785">
    <property type="entry name" value="Winged helix' DNA-binding domain"/>
    <property type="match status" value="1"/>
</dbReference>
<dbReference type="PANTHER" id="PTHR33164:SF43">
    <property type="entry name" value="HTH-TYPE TRANSCRIPTIONAL REPRESSOR YETL"/>
    <property type="match status" value="1"/>
</dbReference>
<dbReference type="PROSITE" id="PS50995">
    <property type="entry name" value="HTH_MARR_2"/>
    <property type="match status" value="1"/>
</dbReference>
<name>A0A243QCF2_9ACTN</name>
<dbReference type="Proteomes" id="UP000194632">
    <property type="component" value="Unassembled WGS sequence"/>
</dbReference>
<dbReference type="InterPro" id="IPR000835">
    <property type="entry name" value="HTH_MarR-typ"/>
</dbReference>
<dbReference type="Pfam" id="PF12802">
    <property type="entry name" value="MarR_2"/>
    <property type="match status" value="1"/>
</dbReference>
<dbReference type="InterPro" id="IPR036388">
    <property type="entry name" value="WH-like_DNA-bd_sf"/>
</dbReference>
<comment type="caution">
    <text evidence="2">The sequence shown here is derived from an EMBL/GenBank/DDBJ whole genome shotgun (WGS) entry which is preliminary data.</text>
</comment>
<feature type="domain" description="HTH marR-type" evidence="1">
    <location>
        <begin position="32"/>
        <end position="162"/>
    </location>
</feature>
<dbReference type="InterPro" id="IPR036390">
    <property type="entry name" value="WH_DNA-bd_sf"/>
</dbReference>
<dbReference type="RefSeq" id="WP_086534784.1">
    <property type="nucleotide sequence ID" value="NZ_NGFO01000007.1"/>
</dbReference>
<dbReference type="STRING" id="417102.CA982_07875"/>
<evidence type="ECO:0000259" key="1">
    <source>
        <dbReference type="PROSITE" id="PS50995"/>
    </source>
</evidence>
<dbReference type="AlphaFoldDB" id="A0A243QCF2"/>
<keyword evidence="3" id="KW-1185">Reference proteome</keyword>
<gene>
    <name evidence="2" type="ORF">CA982_07875</name>
</gene>
<dbReference type="Gene3D" id="1.10.10.10">
    <property type="entry name" value="Winged helix-like DNA-binding domain superfamily/Winged helix DNA-binding domain"/>
    <property type="match status" value="1"/>
</dbReference>